<proteinExistence type="predicted"/>
<name>A0A0B8ZK10_9SPHN</name>
<comment type="caution">
    <text evidence="1">The sequence shown here is derived from an EMBL/GenBank/DDBJ whole genome shotgun (WGS) entry which is preliminary data.</text>
</comment>
<keyword evidence="2" id="KW-1185">Reference proteome</keyword>
<dbReference type="RefSeq" id="WP_039337128.1">
    <property type="nucleotide sequence ID" value="NZ_JRVC01000022.1"/>
</dbReference>
<sequence>MAVLQHRADFARETERPFSPRSFIALFTACGGGYCLTPGGQLWLGVLQTGSERADRTMAAQIMRVLTPENIESIREYLLSGDSAGPLQGAWNEGKARYDRAVQEFDAKAAEDPACDALDQLCDVLTDTEDSLFRMNAPSMQAVLWKLDRLQEEADGSSINPGQIKQVSDDIRRLFGEA</sequence>
<dbReference type="EMBL" id="JRVC01000022">
    <property type="protein sequence ID" value="KHS43405.1"/>
    <property type="molecule type" value="Genomic_DNA"/>
</dbReference>
<organism evidence="1 2">
    <name type="scientific">Novosphingobium subterraneum</name>
    <dbReference type="NCBI Taxonomy" id="48936"/>
    <lineage>
        <taxon>Bacteria</taxon>
        <taxon>Pseudomonadati</taxon>
        <taxon>Pseudomonadota</taxon>
        <taxon>Alphaproteobacteria</taxon>
        <taxon>Sphingomonadales</taxon>
        <taxon>Sphingomonadaceae</taxon>
        <taxon>Novosphingobium</taxon>
    </lineage>
</organism>
<dbReference type="AlphaFoldDB" id="A0A0B8ZK10"/>
<evidence type="ECO:0000313" key="2">
    <source>
        <dbReference type="Proteomes" id="UP000031338"/>
    </source>
</evidence>
<accession>A0A0B8ZK10</accession>
<evidence type="ECO:0000313" key="1">
    <source>
        <dbReference type="EMBL" id="KHS43405.1"/>
    </source>
</evidence>
<dbReference type="Proteomes" id="UP000031338">
    <property type="component" value="Unassembled WGS sequence"/>
</dbReference>
<gene>
    <name evidence="1" type="ORF">NJ75_03714</name>
</gene>
<protein>
    <submittedName>
        <fullName evidence="1">Uncharacterized protein</fullName>
    </submittedName>
</protein>
<dbReference type="STRING" id="48936.NJ75_03714"/>
<dbReference type="PATRIC" id="fig|48936.3.peg.3745"/>
<reference evidence="1 2" key="1">
    <citation type="submission" date="2014-10" db="EMBL/GenBank/DDBJ databases">
        <title>Draft genome sequence of Novosphingobium subterraneum DSM 12447.</title>
        <authorList>
            <person name="Gan H.M."/>
            <person name="Gan H.Y."/>
            <person name="Savka M.A."/>
        </authorList>
    </citation>
    <scope>NUCLEOTIDE SEQUENCE [LARGE SCALE GENOMIC DNA]</scope>
    <source>
        <strain evidence="1 2">DSM 12447</strain>
    </source>
</reference>